<evidence type="ECO:0000256" key="7">
    <source>
        <dbReference type="ARBA" id="ARBA00035181"/>
    </source>
</evidence>
<sequence>SVVAVNICLYYLLPLTQLLFRIAGINAVTPTSHANANANSRVNYERLSAGLSPCSCSIIEQSVNQSVSCEFCLIVGVILFILCCFTVFRFSSRQLSTTCGVQAGQKWRLEHGLARSGTEYGPLTDLPDWSFADGRPAPPLKGHLRRKQERETLARRIVMLNSEVDQGIEMWREKQEGAKRMEEHKKSLLLKPKGQRLLKKKSQC</sequence>
<protein>
    <recommendedName>
        <fullName evidence="7">Large ribosomal subunit protein mL52</fullName>
    </recommendedName>
    <alternativeName>
        <fullName evidence="8">39S ribosomal protein L52, mitochondrial</fullName>
    </alternativeName>
</protein>
<name>A0A3Q1CTT6_AMPOC</name>
<dbReference type="PANTHER" id="PTHR34090:SF1">
    <property type="entry name" value="LARGE RIBOSOMAL SUBUNIT PROTEIN ML52"/>
    <property type="match status" value="1"/>
</dbReference>
<feature type="transmembrane region" description="Helical" evidence="9">
    <location>
        <begin position="71"/>
        <end position="90"/>
    </location>
</feature>
<proteinExistence type="inferred from homology"/>
<evidence type="ECO:0000256" key="8">
    <source>
        <dbReference type="ARBA" id="ARBA00035425"/>
    </source>
</evidence>
<dbReference type="GO" id="GO:0003735">
    <property type="term" value="F:structural constituent of ribosome"/>
    <property type="evidence" value="ECO:0007669"/>
    <property type="project" value="InterPro"/>
</dbReference>
<reference evidence="10" key="2">
    <citation type="submission" date="2025-08" db="UniProtKB">
        <authorList>
            <consortium name="Ensembl"/>
        </authorList>
    </citation>
    <scope>IDENTIFICATION</scope>
</reference>
<dbReference type="GO" id="GO:0032543">
    <property type="term" value="P:mitochondrial translation"/>
    <property type="evidence" value="ECO:0007669"/>
    <property type="project" value="InterPro"/>
</dbReference>
<dbReference type="Ensembl" id="ENSAOCT00000025689.2">
    <property type="protein sequence ID" value="ENSAOCP00000030565.1"/>
    <property type="gene ID" value="ENSAOCG00000021608.2"/>
</dbReference>
<comment type="subcellular location">
    <subcellularLocation>
        <location evidence="1">Mitochondrion</location>
    </subcellularLocation>
</comment>
<evidence type="ECO:0000256" key="3">
    <source>
        <dbReference type="ARBA" id="ARBA00022946"/>
    </source>
</evidence>
<dbReference type="STRING" id="80972.ENSAOCP00000030565"/>
<keyword evidence="11" id="KW-1185">Reference proteome</keyword>
<keyword evidence="6" id="KW-0687">Ribonucleoprotein</keyword>
<evidence type="ECO:0000256" key="9">
    <source>
        <dbReference type="SAM" id="Phobius"/>
    </source>
</evidence>
<dbReference type="GeneTree" id="ENSGT00390000005763"/>
<comment type="similarity">
    <text evidence="2">Belongs to the mitochondrion-specific ribosomal protein mL52 family.</text>
</comment>
<keyword evidence="5" id="KW-0496">Mitochondrion</keyword>
<evidence type="ECO:0000313" key="10">
    <source>
        <dbReference type="Ensembl" id="ENSAOCP00000030565.1"/>
    </source>
</evidence>
<evidence type="ECO:0000313" key="11">
    <source>
        <dbReference type="Proteomes" id="UP001501940"/>
    </source>
</evidence>
<keyword evidence="9" id="KW-1133">Transmembrane helix</keyword>
<dbReference type="InterPro" id="IPR034596">
    <property type="entry name" value="Ribosomal_mL52"/>
</dbReference>
<evidence type="ECO:0000256" key="5">
    <source>
        <dbReference type="ARBA" id="ARBA00023128"/>
    </source>
</evidence>
<keyword evidence="9" id="KW-0472">Membrane</keyword>
<keyword evidence="9" id="KW-0812">Transmembrane</keyword>
<dbReference type="AlphaFoldDB" id="A0A3Q1CTT6"/>
<dbReference type="PANTHER" id="PTHR34090">
    <property type="entry name" value="39S RIBOSOMAL PROTEIN L52, MITOCHONDRIAL"/>
    <property type="match status" value="1"/>
</dbReference>
<keyword evidence="3" id="KW-0809">Transit peptide</keyword>
<keyword evidence="4" id="KW-0689">Ribosomal protein</keyword>
<evidence type="ECO:0000256" key="2">
    <source>
        <dbReference type="ARBA" id="ARBA00007232"/>
    </source>
</evidence>
<reference evidence="10 11" key="1">
    <citation type="submission" date="2022-01" db="EMBL/GenBank/DDBJ databases">
        <title>A chromosome-scale genome assembly of the false clownfish, Amphiprion ocellaris.</title>
        <authorList>
            <person name="Ryu T."/>
        </authorList>
    </citation>
    <scope>NUCLEOTIDE SEQUENCE [LARGE SCALE GENOMIC DNA]</scope>
</reference>
<evidence type="ECO:0000256" key="1">
    <source>
        <dbReference type="ARBA" id="ARBA00004173"/>
    </source>
</evidence>
<evidence type="ECO:0000256" key="4">
    <source>
        <dbReference type="ARBA" id="ARBA00022980"/>
    </source>
</evidence>
<dbReference type="Pfam" id="PF18699">
    <property type="entry name" value="MRPL52"/>
    <property type="match status" value="1"/>
</dbReference>
<dbReference type="GO" id="GO:0005762">
    <property type="term" value="C:mitochondrial large ribosomal subunit"/>
    <property type="evidence" value="ECO:0007669"/>
    <property type="project" value="InterPro"/>
</dbReference>
<evidence type="ECO:0000256" key="6">
    <source>
        <dbReference type="ARBA" id="ARBA00023274"/>
    </source>
</evidence>
<dbReference type="Proteomes" id="UP001501940">
    <property type="component" value="Chromosome 23"/>
</dbReference>
<accession>A0A3Q1CTT6</accession>
<organism evidence="10 11">
    <name type="scientific">Amphiprion ocellaris</name>
    <name type="common">Clown anemonefish</name>
    <dbReference type="NCBI Taxonomy" id="80972"/>
    <lineage>
        <taxon>Eukaryota</taxon>
        <taxon>Metazoa</taxon>
        <taxon>Chordata</taxon>
        <taxon>Craniata</taxon>
        <taxon>Vertebrata</taxon>
        <taxon>Euteleostomi</taxon>
        <taxon>Actinopterygii</taxon>
        <taxon>Neopterygii</taxon>
        <taxon>Teleostei</taxon>
        <taxon>Neoteleostei</taxon>
        <taxon>Acanthomorphata</taxon>
        <taxon>Ovalentaria</taxon>
        <taxon>Pomacentridae</taxon>
        <taxon>Amphiprion</taxon>
    </lineage>
</organism>
<reference evidence="10" key="3">
    <citation type="submission" date="2025-09" db="UniProtKB">
        <authorList>
            <consortium name="Ensembl"/>
        </authorList>
    </citation>
    <scope>IDENTIFICATION</scope>
</reference>
<dbReference type="OMA" id="CEFCLIV"/>
<gene>
    <name evidence="10" type="primary">MRPL52</name>
</gene>